<organism evidence="2 3">
    <name type="scientific">Coprothermobacter proteolyticus (strain ATCC 35245 / DSM 5265 / OCM 4 / BT)</name>
    <dbReference type="NCBI Taxonomy" id="309798"/>
    <lineage>
        <taxon>Bacteria</taxon>
        <taxon>Pseudomonadati</taxon>
        <taxon>Coprothermobacterota</taxon>
        <taxon>Coprothermobacteria</taxon>
        <taxon>Coprothermobacterales</taxon>
        <taxon>Coprothermobacteraceae</taxon>
        <taxon>Coprothermobacter</taxon>
    </lineage>
</organism>
<dbReference type="RefSeq" id="WP_012544171.1">
    <property type="nucleotide sequence ID" value="NC_011295.1"/>
</dbReference>
<evidence type="ECO:0000256" key="1">
    <source>
        <dbReference type="SAM" id="Phobius"/>
    </source>
</evidence>
<dbReference type="EMBL" id="CP001145">
    <property type="protein sequence ID" value="ACI17519.1"/>
    <property type="molecule type" value="Genomic_DNA"/>
</dbReference>
<protein>
    <submittedName>
        <fullName evidence="2">Uncharacterized protein</fullName>
    </submittedName>
</protein>
<evidence type="ECO:0000313" key="2">
    <source>
        <dbReference type="EMBL" id="ACI17519.1"/>
    </source>
</evidence>
<sequence length="84" mass="9787">MDDLDFIDLISVADYSEEWEKKKKPIQKKIRRYYLLHEVGMKGLFLSAAGAVLLLQYTPYSYLLTFPQWLARFITSMLLPALGL</sequence>
<accession>B5Y6S1</accession>
<name>B5Y6S1_COPPD</name>
<reference evidence="3" key="1">
    <citation type="submission" date="2008-08" db="EMBL/GenBank/DDBJ databases">
        <title>The complete genome sequence of Coprothermobacter proteolyticus strain ATCC 5245 / DSM 5265 / BT.</title>
        <authorList>
            <person name="Dodson R.J."/>
            <person name="Durkin A.S."/>
            <person name="Wu M."/>
            <person name="Eisen J."/>
            <person name="Sutton G."/>
        </authorList>
    </citation>
    <scope>NUCLEOTIDE SEQUENCE [LARGE SCALE GENOMIC DNA]</scope>
    <source>
        <strain evidence="3">ATCC 35245 / DSM 5265 / OCM 4 / BT</strain>
    </source>
</reference>
<dbReference type="OrthoDB" id="9895125at2"/>
<dbReference type="HOGENOM" id="CLU_2521877_0_0_9"/>
<reference evidence="2 3" key="2">
    <citation type="journal article" date="2014" name="Genome Announc.">
        <title>Complete Genome Sequence of Coprothermobacter proteolyticus DSM 5265.</title>
        <authorList>
            <person name="Alexiev A."/>
            <person name="Coil D.A."/>
            <person name="Badger J.H."/>
            <person name="Enticknap J."/>
            <person name="Ward N."/>
            <person name="Robb F.T."/>
            <person name="Eisen J.A."/>
        </authorList>
    </citation>
    <scope>NUCLEOTIDE SEQUENCE [LARGE SCALE GENOMIC DNA]</scope>
    <source>
        <strain evidence="3">ATCC 35245 / DSM 5265 / OCM 4 / BT</strain>
    </source>
</reference>
<dbReference type="AlphaFoldDB" id="B5Y6S1"/>
<dbReference type="Proteomes" id="UP000001732">
    <property type="component" value="Chromosome"/>
</dbReference>
<keyword evidence="1" id="KW-0812">Transmembrane</keyword>
<feature type="transmembrane region" description="Helical" evidence="1">
    <location>
        <begin position="33"/>
        <end position="54"/>
    </location>
</feature>
<evidence type="ECO:0000313" key="3">
    <source>
        <dbReference type="Proteomes" id="UP000001732"/>
    </source>
</evidence>
<dbReference type="KEGG" id="cpo:COPRO5265_0097"/>
<keyword evidence="1" id="KW-0472">Membrane</keyword>
<keyword evidence="3" id="KW-1185">Reference proteome</keyword>
<gene>
    <name evidence="2" type="ordered locus">COPRO5265_0097</name>
</gene>
<keyword evidence="1" id="KW-1133">Transmembrane helix</keyword>
<proteinExistence type="predicted"/>
<dbReference type="STRING" id="309798.COPRO5265_0097"/>